<keyword evidence="9" id="KW-0966">Cell projection</keyword>
<keyword evidence="2" id="KW-0963">Cytoplasm</keyword>
<dbReference type="PANTHER" id="PTHR46652:SF8">
    <property type="entry name" value="LEUCINE RICH REPEAT CONTAINING 23"/>
    <property type="match status" value="1"/>
</dbReference>
<evidence type="ECO:0000313" key="11">
    <source>
        <dbReference type="Ensembl" id="ENSSDUP00000021154.1"/>
    </source>
</evidence>
<reference evidence="11" key="1">
    <citation type="submission" date="2025-08" db="UniProtKB">
        <authorList>
            <consortium name="Ensembl"/>
        </authorList>
    </citation>
    <scope>IDENTIFICATION</scope>
</reference>
<keyword evidence="4" id="KW-0677">Repeat</keyword>
<dbReference type="AlphaFoldDB" id="A0A3B4URU3"/>
<dbReference type="OMA" id="NPCTDES"/>
<accession>A0A3B4URU3</accession>
<comment type="subcellular location">
    <subcellularLocation>
        <location evidence="1">Cytoplasm</location>
        <location evidence="1">Cytoskeleton</location>
        <location evidence="1">Flagellum axoneme</location>
    </subcellularLocation>
</comment>
<sequence length="341" mass="38149">MSDVDEDAVMSDVDWQEEMHQDGVEEDEKVQLCHLTQETISQGLSLLCRTGNGLGHAFVKLDLKDKGLNDIAAISSYIHLRFLDISNNRLIDLSPLASLTQLLWLKVDNNAVACFKGQPFAHLNYLQWLSMAVNQLTELDGLVGPALESLNLTGNSIKTVKGLQSSCFANLVTLELRGNHLDTTDGINLPNLRRLYLAQNMIKRLEGLEKLERLTTLHLRDNRLDSLEGLSPSMKCLQYLNVRGNAILDENALQHLGLLSKTLRALVISENPLVETTDHRLSVLTFVPQLERIDKDPVSPEERSEAWERIKVNILFLSVAWSNKNCSFAGFSNAMYIISGT</sequence>
<protein>
    <recommendedName>
        <fullName evidence="10">Leucine-rich repeat-containing protein 23</fullName>
    </recommendedName>
</protein>
<evidence type="ECO:0000256" key="1">
    <source>
        <dbReference type="ARBA" id="ARBA00004611"/>
    </source>
</evidence>
<name>A0A3B4URU3_SERDU</name>
<dbReference type="InterPro" id="IPR001611">
    <property type="entry name" value="Leu-rich_rpt"/>
</dbReference>
<keyword evidence="7" id="KW-0969">Cilium</keyword>
<evidence type="ECO:0000256" key="9">
    <source>
        <dbReference type="ARBA" id="ARBA00023273"/>
    </source>
</evidence>
<dbReference type="STRING" id="41447.ENSSDUP00000021154"/>
<evidence type="ECO:0000256" key="4">
    <source>
        <dbReference type="ARBA" id="ARBA00022737"/>
    </source>
</evidence>
<keyword evidence="3" id="KW-0433">Leucine-rich repeat</keyword>
<evidence type="ECO:0000313" key="12">
    <source>
        <dbReference type="Proteomes" id="UP000261420"/>
    </source>
</evidence>
<evidence type="ECO:0000256" key="10">
    <source>
        <dbReference type="ARBA" id="ARBA00071477"/>
    </source>
</evidence>
<dbReference type="PROSITE" id="PS51450">
    <property type="entry name" value="LRR"/>
    <property type="match status" value="4"/>
</dbReference>
<keyword evidence="5" id="KW-0282">Flagellum</keyword>
<reference evidence="11" key="2">
    <citation type="submission" date="2025-09" db="UniProtKB">
        <authorList>
            <consortium name="Ensembl"/>
        </authorList>
    </citation>
    <scope>IDENTIFICATION</scope>
</reference>
<dbReference type="Pfam" id="PF14580">
    <property type="entry name" value="LRR_9"/>
    <property type="match status" value="1"/>
</dbReference>
<keyword evidence="8" id="KW-0206">Cytoskeleton</keyword>
<dbReference type="InterPro" id="IPR050836">
    <property type="entry name" value="SDS22/Internalin_LRR"/>
</dbReference>
<dbReference type="FunFam" id="3.80.10.10:FF:001051">
    <property type="entry name" value="Leucine-rich repeat-containing 23"/>
    <property type="match status" value="1"/>
</dbReference>
<dbReference type="PANTHER" id="PTHR46652">
    <property type="entry name" value="LEUCINE-RICH REPEAT AND IQ DOMAIN-CONTAINING PROTEIN 1-RELATED"/>
    <property type="match status" value="1"/>
</dbReference>
<evidence type="ECO:0000256" key="7">
    <source>
        <dbReference type="ARBA" id="ARBA00023069"/>
    </source>
</evidence>
<evidence type="ECO:0000256" key="5">
    <source>
        <dbReference type="ARBA" id="ARBA00022846"/>
    </source>
</evidence>
<dbReference type="SUPFAM" id="SSF52058">
    <property type="entry name" value="L domain-like"/>
    <property type="match status" value="1"/>
</dbReference>
<proteinExistence type="predicted"/>
<dbReference type="Gene3D" id="3.80.10.10">
    <property type="entry name" value="Ribonuclease Inhibitor"/>
    <property type="match status" value="2"/>
</dbReference>
<dbReference type="InterPro" id="IPR032675">
    <property type="entry name" value="LRR_dom_sf"/>
</dbReference>
<dbReference type="GeneTree" id="ENSGT00940000159748"/>
<dbReference type="Ensembl" id="ENSSDUT00000021538.1">
    <property type="protein sequence ID" value="ENSSDUP00000021154.1"/>
    <property type="gene ID" value="ENSSDUG00000015349.1"/>
</dbReference>
<dbReference type="Pfam" id="PF00560">
    <property type="entry name" value="LRR_1"/>
    <property type="match status" value="1"/>
</dbReference>
<dbReference type="SMART" id="SM00365">
    <property type="entry name" value="LRR_SD22"/>
    <property type="match status" value="2"/>
</dbReference>
<keyword evidence="12" id="KW-1185">Reference proteome</keyword>
<keyword evidence="6" id="KW-0175">Coiled coil</keyword>
<evidence type="ECO:0000256" key="8">
    <source>
        <dbReference type="ARBA" id="ARBA00023212"/>
    </source>
</evidence>
<dbReference type="Proteomes" id="UP000261420">
    <property type="component" value="Unplaced"/>
</dbReference>
<evidence type="ECO:0000256" key="3">
    <source>
        <dbReference type="ARBA" id="ARBA00022614"/>
    </source>
</evidence>
<evidence type="ECO:0000256" key="6">
    <source>
        <dbReference type="ARBA" id="ARBA00023054"/>
    </source>
</evidence>
<organism evidence="11 12">
    <name type="scientific">Seriola dumerili</name>
    <name type="common">Greater amberjack</name>
    <name type="synonym">Caranx dumerili</name>
    <dbReference type="NCBI Taxonomy" id="41447"/>
    <lineage>
        <taxon>Eukaryota</taxon>
        <taxon>Metazoa</taxon>
        <taxon>Chordata</taxon>
        <taxon>Craniata</taxon>
        <taxon>Vertebrata</taxon>
        <taxon>Euteleostomi</taxon>
        <taxon>Actinopterygii</taxon>
        <taxon>Neopterygii</taxon>
        <taxon>Teleostei</taxon>
        <taxon>Neoteleostei</taxon>
        <taxon>Acanthomorphata</taxon>
        <taxon>Carangaria</taxon>
        <taxon>Carangiformes</taxon>
        <taxon>Carangidae</taxon>
        <taxon>Seriola</taxon>
    </lineage>
</organism>
<evidence type="ECO:0000256" key="2">
    <source>
        <dbReference type="ARBA" id="ARBA00022490"/>
    </source>
</evidence>